<dbReference type="AlphaFoldDB" id="A0A6V7U3I5"/>
<dbReference type="EMBL" id="CAJEWN010000029">
    <property type="protein sequence ID" value="CAD2142390.1"/>
    <property type="molecule type" value="Genomic_DNA"/>
</dbReference>
<name>A0A6V7U3I5_MELEN</name>
<comment type="caution">
    <text evidence="1">The sequence shown here is derived from an EMBL/GenBank/DDBJ whole genome shotgun (WGS) entry which is preliminary data.</text>
</comment>
<evidence type="ECO:0000313" key="2">
    <source>
        <dbReference type="Proteomes" id="UP000580250"/>
    </source>
</evidence>
<evidence type="ECO:0000313" key="1">
    <source>
        <dbReference type="EMBL" id="CAD2142390.1"/>
    </source>
</evidence>
<gene>
    <name evidence="1" type="ORF">MENT_LOCUS7194</name>
</gene>
<reference evidence="1 2" key="1">
    <citation type="submission" date="2020-08" db="EMBL/GenBank/DDBJ databases">
        <authorList>
            <person name="Koutsovoulos G."/>
            <person name="Danchin GJ E."/>
        </authorList>
    </citation>
    <scope>NUCLEOTIDE SEQUENCE [LARGE SCALE GENOMIC DNA]</scope>
</reference>
<protein>
    <submittedName>
        <fullName evidence="1">Uncharacterized protein</fullName>
    </submittedName>
</protein>
<proteinExistence type="predicted"/>
<sequence>MRHIAPELINYNFEDMFSKIEKVIMYYKALIEKIEEYRHEDLLEFDLDEHGNVVNREEIQKKIAERFNLFLVTKNVQNFREFFDNWGLLINQNDTINEMIGNAKDVMLLLR</sequence>
<accession>A0A6V7U3I5</accession>
<organism evidence="1 2">
    <name type="scientific">Meloidogyne enterolobii</name>
    <name type="common">Root-knot nematode worm</name>
    <name type="synonym">Meloidogyne mayaguensis</name>
    <dbReference type="NCBI Taxonomy" id="390850"/>
    <lineage>
        <taxon>Eukaryota</taxon>
        <taxon>Metazoa</taxon>
        <taxon>Ecdysozoa</taxon>
        <taxon>Nematoda</taxon>
        <taxon>Chromadorea</taxon>
        <taxon>Rhabditida</taxon>
        <taxon>Tylenchina</taxon>
        <taxon>Tylenchomorpha</taxon>
        <taxon>Tylenchoidea</taxon>
        <taxon>Meloidogynidae</taxon>
        <taxon>Meloidogyninae</taxon>
        <taxon>Meloidogyne</taxon>
    </lineage>
</organism>
<dbReference type="Proteomes" id="UP000580250">
    <property type="component" value="Unassembled WGS sequence"/>
</dbReference>